<dbReference type="Pfam" id="PF00351">
    <property type="entry name" value="Biopterin_H"/>
    <property type="match status" value="1"/>
</dbReference>
<evidence type="ECO:0000259" key="14">
    <source>
        <dbReference type="PROSITE" id="PS51671"/>
    </source>
</evidence>
<dbReference type="InterPro" id="IPR041912">
    <property type="entry name" value="Euk_PheOH_cat"/>
</dbReference>
<dbReference type="InterPro" id="IPR001273">
    <property type="entry name" value="ArAA_hydroxylase"/>
</dbReference>
<feature type="non-terminal residue" evidence="15">
    <location>
        <position position="1"/>
    </location>
</feature>
<evidence type="ECO:0000256" key="6">
    <source>
        <dbReference type="ARBA" id="ARBA00023002"/>
    </source>
</evidence>
<dbReference type="InterPro" id="IPR036329">
    <property type="entry name" value="Aro-AA_hydroxylase_C_sf"/>
</dbReference>
<dbReference type="CDD" id="cd03347">
    <property type="entry name" value="eu_PheOH"/>
    <property type="match status" value="1"/>
</dbReference>
<evidence type="ECO:0000256" key="9">
    <source>
        <dbReference type="ARBA" id="ARBA00023232"/>
    </source>
</evidence>
<dbReference type="AlphaFoldDB" id="A0A0L7L9Y0"/>
<feature type="binding site" evidence="11">
    <location>
        <position position="265"/>
    </location>
    <ligand>
        <name>Fe cation</name>
        <dbReference type="ChEBI" id="CHEBI:24875"/>
    </ligand>
</feature>
<name>A0A0L7L9Y0_OPEBR</name>
<sequence>PKLMEGGNYIKEGRDSSKSTWLLFSPEHPDEAGCLARYLSIFSSHGVNLSHIESRSSARVPGYEFMVECLHGAGDFGGALEELKKNRCYTYIFIPAAVPWFPRRIRDLDRFANQILSYGAELDSDHPGFTDPVYRDRRKYFADIAFNYKFGEPLPHVDYTKEEIATWGVVFKKLTDLYPTHACKEHNHVFPLLIENCGYREDNIPQLEDISNFLKDCTGFTLRPVAGLLSSRDFLAGLAFRVFHSTQYIRHHSRPLYTPEPDVCHELLGHAPLFADPAFAQFSQEIGLASLGAPDDYIEKLATGKLKAFGAGLLSSFGELQYCLTDKPELRDFNPETTGDTKYPITEYQPVYFVANSFEDAKEKMIKFAQTIPRGFAVRYNPYTQSIDILDSPRQMTDLLRGIKPKYLVLVH</sequence>
<dbReference type="PANTHER" id="PTHR11473:SF24">
    <property type="entry name" value="PHENYLALANINE-4-HYDROXYLASE"/>
    <property type="match status" value="1"/>
</dbReference>
<dbReference type="GO" id="GO:0004505">
    <property type="term" value="F:phenylalanine 4-monooxygenase activity"/>
    <property type="evidence" value="ECO:0007669"/>
    <property type="project" value="UniProtKB-EC"/>
</dbReference>
<dbReference type="SUPFAM" id="SSF56534">
    <property type="entry name" value="Aromatic aminoacid monoxygenases, catalytic and oligomerization domains"/>
    <property type="match status" value="1"/>
</dbReference>
<dbReference type="GO" id="GO:0006559">
    <property type="term" value="P:L-phenylalanine catabolic process"/>
    <property type="evidence" value="ECO:0007669"/>
    <property type="project" value="UniProtKB-UniPathway"/>
</dbReference>
<dbReference type="PROSITE" id="PS51671">
    <property type="entry name" value="ACT"/>
    <property type="match status" value="1"/>
</dbReference>
<protein>
    <recommendedName>
        <fullName evidence="4">phenylalanine 4-monooxygenase</fullName>
        <ecNumber evidence="4">1.14.16.1</ecNumber>
    </recommendedName>
    <alternativeName>
        <fullName evidence="10">Phe-4-monooxygenase</fullName>
    </alternativeName>
</protein>
<dbReference type="UniPathway" id="UPA00139">
    <property type="reaction ID" value="UER00337"/>
</dbReference>
<evidence type="ECO:0000256" key="3">
    <source>
        <dbReference type="ARBA" id="ARBA00009712"/>
    </source>
</evidence>
<dbReference type="InterPro" id="IPR019773">
    <property type="entry name" value="Tyrosine_3-monooxygenase-like"/>
</dbReference>
<comment type="caution">
    <text evidence="15">The sequence shown here is derived from an EMBL/GenBank/DDBJ whole genome shotgun (WGS) entry which is preliminary data.</text>
</comment>
<evidence type="ECO:0000313" key="16">
    <source>
        <dbReference type="Proteomes" id="UP000037510"/>
    </source>
</evidence>
<evidence type="ECO:0000256" key="7">
    <source>
        <dbReference type="ARBA" id="ARBA00023004"/>
    </source>
</evidence>
<evidence type="ECO:0000256" key="2">
    <source>
        <dbReference type="ARBA" id="ARBA00005088"/>
    </source>
</evidence>
<dbReference type="PRINTS" id="PR00372">
    <property type="entry name" value="FYWHYDRXLASE"/>
</dbReference>
<evidence type="ECO:0000259" key="13">
    <source>
        <dbReference type="PROSITE" id="PS51410"/>
    </source>
</evidence>
<evidence type="ECO:0000256" key="8">
    <source>
        <dbReference type="ARBA" id="ARBA00023033"/>
    </source>
</evidence>
<reference evidence="15 16" key="1">
    <citation type="journal article" date="2015" name="Genome Biol. Evol.">
        <title>The genome of winter moth (Operophtera brumata) provides a genomic perspective on sexual dimorphism and phenology.</title>
        <authorList>
            <person name="Derks M.F."/>
            <person name="Smit S."/>
            <person name="Salis L."/>
            <person name="Schijlen E."/>
            <person name="Bossers A."/>
            <person name="Mateman C."/>
            <person name="Pijl A.S."/>
            <person name="de Ridder D."/>
            <person name="Groenen M.A."/>
            <person name="Visser M.E."/>
            <person name="Megens H.J."/>
        </authorList>
    </citation>
    <scope>NUCLEOTIDE SEQUENCE [LARGE SCALE GENOMIC DNA]</scope>
    <source>
        <strain evidence="15">WM2013NL</strain>
        <tissue evidence="15">Head and thorax</tissue>
    </source>
</reference>
<dbReference type="PANTHER" id="PTHR11473">
    <property type="entry name" value="AROMATIC AMINO ACID HYDROXYLASE"/>
    <property type="match status" value="1"/>
</dbReference>
<evidence type="ECO:0000256" key="5">
    <source>
        <dbReference type="ARBA" id="ARBA00022723"/>
    </source>
</evidence>
<keyword evidence="5 11" id="KW-0479">Metal-binding</keyword>
<dbReference type="EMBL" id="JTDY01002019">
    <property type="protein sequence ID" value="KOB72308.1"/>
    <property type="molecule type" value="Genomic_DNA"/>
</dbReference>
<comment type="similarity">
    <text evidence="3">Belongs to the biopterin-dependent aromatic amino acid hydroxylase family.</text>
</comment>
<keyword evidence="8" id="KW-0503">Monooxygenase</keyword>
<dbReference type="InterPro" id="IPR002912">
    <property type="entry name" value="ACT_dom"/>
</dbReference>
<evidence type="ECO:0000256" key="11">
    <source>
        <dbReference type="PIRSR" id="PIRSR000336-1"/>
    </source>
</evidence>
<comment type="cofactor">
    <cofactor evidence="1 12">
        <name>Fe(2+)</name>
        <dbReference type="ChEBI" id="CHEBI:29033"/>
    </cofactor>
</comment>
<dbReference type="PROSITE" id="PS51410">
    <property type="entry name" value="BH4_AAA_HYDROXYL_2"/>
    <property type="match status" value="1"/>
</dbReference>
<feature type="binding site" evidence="11">
    <location>
        <position position="270"/>
    </location>
    <ligand>
        <name>Fe cation</name>
        <dbReference type="ChEBI" id="CHEBI:24875"/>
    </ligand>
</feature>
<evidence type="ECO:0000256" key="4">
    <source>
        <dbReference type="ARBA" id="ARBA00011995"/>
    </source>
</evidence>
<dbReference type="InterPro" id="IPR045865">
    <property type="entry name" value="ACT-like_dom_sf"/>
</dbReference>
<keyword evidence="7 11" id="KW-0408">Iron</keyword>
<comment type="pathway">
    <text evidence="2">Amino-acid degradation; L-phenylalanine degradation; acetoacetate and fumarate from L-phenylalanine: step 1/6.</text>
</comment>
<feature type="domain" description="ACT" evidence="14">
    <location>
        <begin position="23"/>
        <end position="100"/>
    </location>
</feature>
<keyword evidence="6" id="KW-0560">Oxidoreductase</keyword>
<keyword evidence="16" id="KW-1185">Reference proteome</keyword>
<dbReference type="InterPro" id="IPR019774">
    <property type="entry name" value="Aromatic-AA_hydroxylase_C"/>
</dbReference>
<dbReference type="PIRSF" id="PIRSF000336">
    <property type="entry name" value="TH"/>
    <property type="match status" value="1"/>
</dbReference>
<evidence type="ECO:0000256" key="12">
    <source>
        <dbReference type="PIRSR" id="PIRSR601273-2"/>
    </source>
</evidence>
<evidence type="ECO:0000256" key="10">
    <source>
        <dbReference type="ARBA" id="ARBA00029922"/>
    </source>
</evidence>
<dbReference type="Pfam" id="PF01842">
    <property type="entry name" value="ACT"/>
    <property type="match status" value="1"/>
</dbReference>
<dbReference type="STRING" id="104452.A0A0L7L9Y0"/>
<gene>
    <name evidence="15" type="ORF">OBRU01_12479</name>
</gene>
<dbReference type="Proteomes" id="UP000037510">
    <property type="component" value="Unassembled WGS sequence"/>
</dbReference>
<dbReference type="GO" id="GO:0005506">
    <property type="term" value="F:iron ion binding"/>
    <property type="evidence" value="ECO:0007669"/>
    <property type="project" value="InterPro"/>
</dbReference>
<organism evidence="15 16">
    <name type="scientific">Operophtera brumata</name>
    <name type="common">Winter moth</name>
    <name type="synonym">Phalaena brumata</name>
    <dbReference type="NCBI Taxonomy" id="104452"/>
    <lineage>
        <taxon>Eukaryota</taxon>
        <taxon>Metazoa</taxon>
        <taxon>Ecdysozoa</taxon>
        <taxon>Arthropoda</taxon>
        <taxon>Hexapoda</taxon>
        <taxon>Insecta</taxon>
        <taxon>Pterygota</taxon>
        <taxon>Neoptera</taxon>
        <taxon>Endopterygota</taxon>
        <taxon>Lepidoptera</taxon>
        <taxon>Glossata</taxon>
        <taxon>Ditrysia</taxon>
        <taxon>Geometroidea</taxon>
        <taxon>Geometridae</taxon>
        <taxon>Larentiinae</taxon>
        <taxon>Operophtera</taxon>
    </lineage>
</organism>
<evidence type="ECO:0000256" key="1">
    <source>
        <dbReference type="ARBA" id="ARBA00001954"/>
    </source>
</evidence>
<dbReference type="InterPro" id="IPR036951">
    <property type="entry name" value="ArAA_hydroxylase_sf"/>
</dbReference>
<feature type="domain" description="Biopterin-dependent aromatic amino acid hydroxylase family profile" evidence="13">
    <location>
        <begin position="86"/>
        <end position="412"/>
    </location>
</feature>
<dbReference type="SUPFAM" id="SSF55021">
    <property type="entry name" value="ACT-like"/>
    <property type="match status" value="1"/>
</dbReference>
<proteinExistence type="inferred from homology"/>
<keyword evidence="9" id="KW-0585">Phenylalanine catabolism</keyword>
<evidence type="ECO:0000313" key="15">
    <source>
        <dbReference type="EMBL" id="KOB72308.1"/>
    </source>
</evidence>
<accession>A0A0L7L9Y0</accession>
<dbReference type="EC" id="1.14.16.1" evidence="4"/>
<dbReference type="Gene3D" id="1.10.800.10">
    <property type="entry name" value="Aromatic amino acid hydroxylase"/>
    <property type="match status" value="1"/>
</dbReference>